<feature type="compositionally biased region" description="Acidic residues" evidence="1">
    <location>
        <begin position="500"/>
        <end position="510"/>
    </location>
</feature>
<dbReference type="OrthoDB" id="407172at2759"/>
<accession>A0A9P1GAH7</accession>
<reference evidence="4" key="2">
    <citation type="submission" date="2024-04" db="EMBL/GenBank/DDBJ databases">
        <authorList>
            <person name="Chen Y."/>
            <person name="Shah S."/>
            <person name="Dougan E. K."/>
            <person name="Thang M."/>
            <person name="Chan C."/>
        </authorList>
    </citation>
    <scope>NUCLEOTIDE SEQUENCE [LARGE SCALE GENOMIC DNA]</scope>
</reference>
<proteinExistence type="predicted"/>
<keyword evidence="2" id="KW-1133">Transmembrane helix</keyword>
<feature type="region of interest" description="Disordered" evidence="1">
    <location>
        <begin position="729"/>
        <end position="853"/>
    </location>
</feature>
<dbReference type="AlphaFoldDB" id="A0A9P1GAH7"/>
<feature type="compositionally biased region" description="Acidic residues" evidence="1">
    <location>
        <begin position="835"/>
        <end position="844"/>
    </location>
</feature>
<evidence type="ECO:0000256" key="2">
    <source>
        <dbReference type="SAM" id="Phobius"/>
    </source>
</evidence>
<organism evidence="3">
    <name type="scientific">Cladocopium goreaui</name>
    <dbReference type="NCBI Taxonomy" id="2562237"/>
    <lineage>
        <taxon>Eukaryota</taxon>
        <taxon>Sar</taxon>
        <taxon>Alveolata</taxon>
        <taxon>Dinophyceae</taxon>
        <taxon>Suessiales</taxon>
        <taxon>Symbiodiniaceae</taxon>
        <taxon>Cladocopium</taxon>
    </lineage>
</organism>
<reference evidence="3" key="1">
    <citation type="submission" date="2022-10" db="EMBL/GenBank/DDBJ databases">
        <authorList>
            <person name="Chen Y."/>
            <person name="Dougan E. K."/>
            <person name="Chan C."/>
            <person name="Rhodes N."/>
            <person name="Thang M."/>
        </authorList>
    </citation>
    <scope>NUCLEOTIDE SEQUENCE</scope>
</reference>
<evidence type="ECO:0000313" key="3">
    <source>
        <dbReference type="EMBL" id="CAI4005742.1"/>
    </source>
</evidence>
<protein>
    <submittedName>
        <fullName evidence="3">Uncharacterized protein</fullName>
    </submittedName>
</protein>
<feature type="compositionally biased region" description="Acidic residues" evidence="1">
    <location>
        <begin position="775"/>
        <end position="784"/>
    </location>
</feature>
<keyword evidence="2" id="KW-0812">Transmembrane</keyword>
<feature type="compositionally biased region" description="Polar residues" evidence="1">
    <location>
        <begin position="427"/>
        <end position="438"/>
    </location>
</feature>
<dbReference type="EMBL" id="CAMXCT020003680">
    <property type="protein sequence ID" value="CAL1159117.1"/>
    <property type="molecule type" value="Genomic_DNA"/>
</dbReference>
<feature type="region of interest" description="Disordered" evidence="1">
    <location>
        <begin position="496"/>
        <end position="527"/>
    </location>
</feature>
<feature type="region of interest" description="Disordered" evidence="1">
    <location>
        <begin position="399"/>
        <end position="438"/>
    </location>
</feature>
<evidence type="ECO:0000313" key="4">
    <source>
        <dbReference type="EMBL" id="CAL1159117.1"/>
    </source>
</evidence>
<feature type="transmembrane region" description="Helical" evidence="2">
    <location>
        <begin position="570"/>
        <end position="590"/>
    </location>
</feature>
<feature type="region of interest" description="Disordered" evidence="1">
    <location>
        <begin position="348"/>
        <end position="368"/>
    </location>
</feature>
<feature type="non-terminal residue" evidence="3">
    <location>
        <position position="1157"/>
    </location>
</feature>
<feature type="compositionally biased region" description="Acidic residues" evidence="1">
    <location>
        <begin position="734"/>
        <end position="754"/>
    </location>
</feature>
<name>A0A9P1GAH7_9DINO</name>
<feature type="non-terminal residue" evidence="3">
    <location>
        <position position="1"/>
    </location>
</feature>
<evidence type="ECO:0000256" key="1">
    <source>
        <dbReference type="SAM" id="MobiDB-lite"/>
    </source>
</evidence>
<sequence length="1157" mass="126755">AARDGTQDTRMASRAGRIMERRCQRHHWVDSKKNGQLFDCVHTSSWNVFRPLHRRSLATWDANVPDTLLHADFVCSLSVLANVCLAGRARVHCCPVFGRPLAHTICSSSNPNMAGASEHENLCVGALRTPAQNLNLHSLFQLVALQVLDQAYQTGTCTSCSTCLLFVGVMCSWQGANYNSDGSYEFFSCLRLVTAMACCALCALALVLNVARQAARQYQSYDAFARVSMAFGTHQLMQSPDAKSGDPASKVSGCALHGCIWRAEAQVARSAHWKQVHLEAKVLHIQLRGYRAGLDSLNSCFVQVTEYIQSWSLEIIVSTANMKLFQSETVKGAMDDADRHRAAALVHRARKATKAPKDAAAKTGSNISGHSMSVDEDNFVLIKGYTDFGTEVEYLYNPKSGEARPLESEDKEEDEIASDMPSPGGMTRSSSKTNGQKVRTMTQFDAAIEEYCEHQKQEKAKVVLPPEALQSTPSTILHHLHHAKVAVMTPVVNAVSSGVPEEDEEGTEEESSGRHSRDLLSPSGEMSSKDANFHPMTFINEHVDDEDAKIVSGHDKMDPGKLPAKVRHNLATLLMVLLWAIGLAVPFGVFREFFTKPLMIDFTFSGSEKVVNHSAGEIVNSNGFTTNHIENRWSLVKRWVRKRMGGRLPLHSNRETWTRLLNEFHWRKIVAHGHILDWGHTWYVPLTEAMATLRSYSLTLGRRRVRSESPVTPVQGHGQQTHVNDVALHAPQPTDDDEPMDTESDGQEIDDDSMPETPPSVHGLWLPGGLPAESDGQEMDDDSMPETPPSVHGLWLPGGLPAESDGQEIDGDSMPETPPSVHGLWLPGGLPAESDGQEIDDDSMPETPPSVHGLWLPGGLPAAITPPEAFISANADDVVLPWTPLGPPPMTPPEAVVGTRPDGLPELIPMVRHRKDLHSLQGHPIHVQWPLKSGLKPRTLSCDPSGKVLVVADDLGVYAGQVTREADMAKVRFDRVPPCVALEGQAIQDVSVACGAGPQANCRVLVLHSKGRLLAECPLQRSFVKQQADTGHMTVAALPDTEPKQWKIPDTWLHHDARSKRPEQIKALAANSDCMMGGFQANDEGCVVAGTSEGRVVELRESHIKNHTLVPERAMEQRNEALSAGSLHFSSKGYVMVLRRKSRSVQAFDTLRGTNAG</sequence>
<keyword evidence="2" id="KW-0472">Membrane</keyword>
<gene>
    <name evidence="3" type="ORF">C1SCF055_LOCUS31446</name>
</gene>
<comment type="caution">
    <text evidence="3">The sequence shown here is derived from an EMBL/GenBank/DDBJ whole genome shotgun (WGS) entry which is preliminary data.</text>
</comment>
<dbReference type="EMBL" id="CAMXCT010003680">
    <property type="protein sequence ID" value="CAI4005742.1"/>
    <property type="molecule type" value="Genomic_DNA"/>
</dbReference>
<feature type="transmembrane region" description="Helical" evidence="2">
    <location>
        <begin position="192"/>
        <end position="211"/>
    </location>
</feature>